<evidence type="ECO:0000313" key="3">
    <source>
        <dbReference type="Proteomes" id="UP001140949"/>
    </source>
</evidence>
<reference evidence="2" key="2">
    <citation type="submission" date="2023-04" db="EMBL/GenBank/DDBJ databases">
        <authorList>
            <person name="Bruccoleri R.E."/>
            <person name="Oakeley E.J."/>
            <person name="Faust A.-M."/>
            <person name="Dessus-Babus S."/>
            <person name="Altorfer M."/>
            <person name="Burckhardt D."/>
            <person name="Oertli M."/>
            <person name="Naumann U."/>
            <person name="Petersen F."/>
            <person name="Wong J."/>
        </authorList>
    </citation>
    <scope>NUCLEOTIDE SEQUENCE</scope>
    <source>
        <strain evidence="2">GSM-AAB239-AS_SAM_17_03QT</strain>
        <tissue evidence="2">Leaf</tissue>
    </source>
</reference>
<dbReference type="EMBL" id="JANAVB010005598">
    <property type="protein sequence ID" value="KAJ6846446.1"/>
    <property type="molecule type" value="Genomic_DNA"/>
</dbReference>
<sequence>MCSDLVCYFFVLFCMVGLCFVVTSDGYLWFGCLSSMETTYVGYVYFVVGLCCGWTSE</sequence>
<keyword evidence="3" id="KW-1185">Reference proteome</keyword>
<dbReference type="AlphaFoldDB" id="A0AAX6HZH2"/>
<keyword evidence="1" id="KW-1133">Transmembrane helix</keyword>
<keyword evidence="1" id="KW-0472">Membrane</keyword>
<feature type="transmembrane region" description="Helical" evidence="1">
    <location>
        <begin position="40"/>
        <end position="56"/>
    </location>
</feature>
<protein>
    <submittedName>
        <fullName evidence="2">Delta-1-pyrroline-5-carboxylate synthase-like isoform X1</fullName>
    </submittedName>
</protein>
<keyword evidence="1" id="KW-0812">Transmembrane</keyword>
<feature type="transmembrane region" description="Helical" evidence="1">
    <location>
        <begin position="6"/>
        <end position="28"/>
    </location>
</feature>
<proteinExistence type="predicted"/>
<name>A0AAX6HZH2_IRIPA</name>
<evidence type="ECO:0000313" key="2">
    <source>
        <dbReference type="EMBL" id="KAJ6846446.1"/>
    </source>
</evidence>
<organism evidence="2 3">
    <name type="scientific">Iris pallida</name>
    <name type="common">Sweet iris</name>
    <dbReference type="NCBI Taxonomy" id="29817"/>
    <lineage>
        <taxon>Eukaryota</taxon>
        <taxon>Viridiplantae</taxon>
        <taxon>Streptophyta</taxon>
        <taxon>Embryophyta</taxon>
        <taxon>Tracheophyta</taxon>
        <taxon>Spermatophyta</taxon>
        <taxon>Magnoliopsida</taxon>
        <taxon>Liliopsida</taxon>
        <taxon>Asparagales</taxon>
        <taxon>Iridaceae</taxon>
        <taxon>Iridoideae</taxon>
        <taxon>Irideae</taxon>
        <taxon>Iris</taxon>
    </lineage>
</organism>
<comment type="caution">
    <text evidence="2">The sequence shown here is derived from an EMBL/GenBank/DDBJ whole genome shotgun (WGS) entry which is preliminary data.</text>
</comment>
<evidence type="ECO:0000256" key="1">
    <source>
        <dbReference type="SAM" id="Phobius"/>
    </source>
</evidence>
<dbReference type="Proteomes" id="UP001140949">
    <property type="component" value="Unassembled WGS sequence"/>
</dbReference>
<gene>
    <name evidence="2" type="ORF">M6B38_280885</name>
</gene>
<reference evidence="2" key="1">
    <citation type="journal article" date="2023" name="GigaByte">
        <title>Genome assembly of the bearded iris, Iris pallida Lam.</title>
        <authorList>
            <person name="Bruccoleri R.E."/>
            <person name="Oakeley E.J."/>
            <person name="Faust A.M.E."/>
            <person name="Altorfer M."/>
            <person name="Dessus-Babus S."/>
            <person name="Burckhardt D."/>
            <person name="Oertli M."/>
            <person name="Naumann U."/>
            <person name="Petersen F."/>
            <person name="Wong J."/>
        </authorList>
    </citation>
    <scope>NUCLEOTIDE SEQUENCE</scope>
    <source>
        <strain evidence="2">GSM-AAB239-AS_SAM_17_03QT</strain>
    </source>
</reference>
<accession>A0AAX6HZH2</accession>